<dbReference type="OrthoDB" id="9802489at2"/>
<gene>
    <name evidence="1" type="ORF">C7H79_16975</name>
</gene>
<dbReference type="Gene3D" id="2.60.120.10">
    <property type="entry name" value="Jelly Rolls"/>
    <property type="match status" value="1"/>
</dbReference>
<sequence>MNIKDLHQDTKAISTALIFKTTEGNVTSIQILAGEQLKEHITKVPALLVCLMGEAIFENENGIKLTLTTGDYVDIEPNTKHWINAKSNSNFILIK</sequence>
<proteinExistence type="predicted"/>
<dbReference type="EMBL" id="PXXU01000140">
    <property type="protein sequence ID" value="PSJ15814.1"/>
    <property type="molecule type" value="Genomic_DNA"/>
</dbReference>
<dbReference type="InterPro" id="IPR014710">
    <property type="entry name" value="RmlC-like_jellyroll"/>
</dbReference>
<dbReference type="Proteomes" id="UP000241912">
    <property type="component" value="Unassembled WGS sequence"/>
</dbReference>
<name>A0A2P7NQS8_9PROT</name>
<evidence type="ECO:0000313" key="1">
    <source>
        <dbReference type="EMBL" id="PSJ15814.1"/>
    </source>
</evidence>
<keyword evidence="2" id="KW-1185">Reference proteome</keyword>
<dbReference type="InterPro" id="IPR011051">
    <property type="entry name" value="RmlC_Cupin_sf"/>
</dbReference>
<dbReference type="RefSeq" id="WP_106708410.1">
    <property type="nucleotide sequence ID" value="NZ_PXXU01000140.1"/>
</dbReference>
<comment type="caution">
    <text evidence="1">The sequence shown here is derived from an EMBL/GenBank/DDBJ whole genome shotgun (WGS) entry which is preliminary data.</text>
</comment>
<organism evidence="1 2">
    <name type="scientific">Nitrosomonas supralitoralis</name>
    <dbReference type="NCBI Taxonomy" id="2116706"/>
    <lineage>
        <taxon>Bacteria</taxon>
        <taxon>Pseudomonadati</taxon>
        <taxon>Pseudomonadota</taxon>
        <taxon>Betaproteobacteria</taxon>
        <taxon>Nitrosomonadales</taxon>
        <taxon>Nitrosomonadaceae</taxon>
        <taxon>Nitrosomonas</taxon>
    </lineage>
</organism>
<evidence type="ECO:0000313" key="2">
    <source>
        <dbReference type="Proteomes" id="UP000241912"/>
    </source>
</evidence>
<reference evidence="1 2" key="1">
    <citation type="submission" date="2018-03" db="EMBL/GenBank/DDBJ databases">
        <title>Draft genome of Nitrosomonas supralitoralis APG5.</title>
        <authorList>
            <person name="Urakawa H."/>
            <person name="Lopez J.V."/>
        </authorList>
    </citation>
    <scope>NUCLEOTIDE SEQUENCE [LARGE SCALE GENOMIC DNA]</scope>
    <source>
        <strain evidence="1 2">APG5</strain>
    </source>
</reference>
<accession>A0A2P7NQS8</accession>
<dbReference type="SUPFAM" id="SSF51182">
    <property type="entry name" value="RmlC-like cupins"/>
    <property type="match status" value="1"/>
</dbReference>
<dbReference type="AlphaFoldDB" id="A0A2P7NQS8"/>
<evidence type="ECO:0008006" key="3">
    <source>
        <dbReference type="Google" id="ProtNLM"/>
    </source>
</evidence>
<protein>
    <recommendedName>
        <fullName evidence="3">Cupin domain-containing protein</fullName>
    </recommendedName>
</protein>